<protein>
    <recommendedName>
        <fullName evidence="4">Secreted protein with PEP-CTERM sorting signal</fullName>
    </recommendedName>
</protein>
<evidence type="ECO:0008006" key="4">
    <source>
        <dbReference type="Google" id="ProtNLM"/>
    </source>
</evidence>
<keyword evidence="3" id="KW-1185">Reference proteome</keyword>
<keyword evidence="1" id="KW-0812">Transmembrane</keyword>
<dbReference type="RefSeq" id="WP_141860257.1">
    <property type="nucleotide sequence ID" value="NZ_BMNV01000007.1"/>
</dbReference>
<proteinExistence type="predicted"/>
<sequence>MTRRGDPVWRSLMASRTITASIITLFGFFILVTDPGSVWVGVALVVLGAFALALLAVARRRGRY</sequence>
<feature type="transmembrane region" description="Helical" evidence="1">
    <location>
        <begin position="12"/>
        <end position="32"/>
    </location>
</feature>
<accession>A0ABT2HIX7</accession>
<evidence type="ECO:0000313" key="3">
    <source>
        <dbReference type="Proteomes" id="UP001652264"/>
    </source>
</evidence>
<comment type="caution">
    <text evidence="2">The sequence shown here is derived from an EMBL/GenBank/DDBJ whole genome shotgun (WGS) entry which is preliminary data.</text>
</comment>
<dbReference type="EMBL" id="JANVAD010000005">
    <property type="protein sequence ID" value="MCS6523228.1"/>
    <property type="molecule type" value="Genomic_DNA"/>
</dbReference>
<evidence type="ECO:0000313" key="2">
    <source>
        <dbReference type="EMBL" id="MCS6523228.1"/>
    </source>
</evidence>
<keyword evidence="1" id="KW-1133">Transmembrane helix</keyword>
<evidence type="ECO:0000256" key="1">
    <source>
        <dbReference type="SAM" id="Phobius"/>
    </source>
</evidence>
<organism evidence="2 3">
    <name type="scientific">Curtobacterium citreum</name>
    <dbReference type="NCBI Taxonomy" id="2036"/>
    <lineage>
        <taxon>Bacteria</taxon>
        <taxon>Bacillati</taxon>
        <taxon>Actinomycetota</taxon>
        <taxon>Actinomycetes</taxon>
        <taxon>Micrococcales</taxon>
        <taxon>Microbacteriaceae</taxon>
        <taxon>Curtobacterium</taxon>
    </lineage>
</organism>
<gene>
    <name evidence="2" type="ORF">NYQ28_11685</name>
</gene>
<dbReference type="GeneID" id="95322991"/>
<feature type="transmembrane region" description="Helical" evidence="1">
    <location>
        <begin position="38"/>
        <end position="58"/>
    </location>
</feature>
<dbReference type="Proteomes" id="UP001652264">
    <property type="component" value="Unassembled WGS sequence"/>
</dbReference>
<keyword evidence="1" id="KW-0472">Membrane</keyword>
<reference evidence="2 3" key="1">
    <citation type="submission" date="2022-08" db="EMBL/GenBank/DDBJ databases">
        <title>Taxonomy of Curtobacterium flaccumfaciens.</title>
        <authorList>
            <person name="Osdaghi E."/>
            <person name="Taghavi S.M."/>
            <person name="Hamidizade M."/>
            <person name="Abachi H."/>
            <person name="Fazliarab A."/>
            <person name="Baeyen S."/>
            <person name="Portier P."/>
            <person name="Van Vaerenbergh J."/>
            <person name="Jacques M.-A."/>
        </authorList>
    </citation>
    <scope>NUCLEOTIDE SEQUENCE [LARGE SCALE GENOMIC DNA]</scope>
    <source>
        <strain evidence="2 3">LMG8786T</strain>
    </source>
</reference>
<name>A0ABT2HIX7_9MICO</name>